<evidence type="ECO:0000313" key="1">
    <source>
        <dbReference type="WBParaSite" id="OFLC_0001129601-mRNA-1"/>
    </source>
</evidence>
<dbReference type="AlphaFoldDB" id="A0A183HUY4"/>
<name>A0A183HUY4_9BILA</name>
<protein>
    <submittedName>
        <fullName evidence="1">Rhodanese-like domain-containing protein</fullName>
    </submittedName>
</protein>
<proteinExistence type="predicted"/>
<sequence>LPSLFTTYTAVSPSFSTISGENVASDRLFRDLSGDFTVDTVIFTCGVSSRKVGVTSTYTY</sequence>
<dbReference type="WBParaSite" id="OFLC_0001129601-mRNA-1">
    <property type="protein sequence ID" value="OFLC_0001129601-mRNA-1"/>
    <property type="gene ID" value="OFLC_0001129601"/>
</dbReference>
<accession>A0A183HUY4</accession>
<organism evidence="1">
    <name type="scientific">Onchocerca flexuosa</name>
    <dbReference type="NCBI Taxonomy" id="387005"/>
    <lineage>
        <taxon>Eukaryota</taxon>
        <taxon>Metazoa</taxon>
        <taxon>Ecdysozoa</taxon>
        <taxon>Nematoda</taxon>
        <taxon>Chromadorea</taxon>
        <taxon>Rhabditida</taxon>
        <taxon>Spirurina</taxon>
        <taxon>Spiruromorpha</taxon>
        <taxon>Filarioidea</taxon>
        <taxon>Onchocercidae</taxon>
        <taxon>Onchocerca</taxon>
    </lineage>
</organism>
<reference evidence="1" key="1">
    <citation type="submission" date="2016-06" db="UniProtKB">
        <authorList>
            <consortium name="WormBaseParasite"/>
        </authorList>
    </citation>
    <scope>IDENTIFICATION</scope>
</reference>